<accession>A0ACB7TWR3</accession>
<evidence type="ECO:0000313" key="2">
    <source>
        <dbReference type="Proteomes" id="UP000827976"/>
    </source>
</evidence>
<protein>
    <submittedName>
        <fullName evidence="1">Sterile alpha motif/pointed domain-containing protein</fullName>
    </submittedName>
</protein>
<keyword evidence="2" id="KW-1185">Reference proteome</keyword>
<dbReference type="Proteomes" id="UP000827976">
    <property type="component" value="Chromosome 19"/>
</dbReference>
<reference evidence="2" key="1">
    <citation type="journal article" date="2022" name="Nat. Commun.">
        <title>Chromosome evolution and the genetic basis of agronomically important traits in greater yam.</title>
        <authorList>
            <person name="Bredeson J.V."/>
            <person name="Lyons J.B."/>
            <person name="Oniyinde I.O."/>
            <person name="Okereke N.R."/>
            <person name="Kolade O."/>
            <person name="Nnabue I."/>
            <person name="Nwadili C.O."/>
            <person name="Hribova E."/>
            <person name="Parker M."/>
            <person name="Nwogha J."/>
            <person name="Shu S."/>
            <person name="Carlson J."/>
            <person name="Kariba R."/>
            <person name="Muthemba S."/>
            <person name="Knop K."/>
            <person name="Barton G.J."/>
            <person name="Sherwood A.V."/>
            <person name="Lopez-Montes A."/>
            <person name="Asiedu R."/>
            <person name="Jamnadass R."/>
            <person name="Muchugi A."/>
            <person name="Goodstein D."/>
            <person name="Egesi C.N."/>
            <person name="Featherston J."/>
            <person name="Asfaw A."/>
            <person name="Simpson G.G."/>
            <person name="Dolezel J."/>
            <person name="Hendre P.S."/>
            <person name="Van Deynze A."/>
            <person name="Kumar P.L."/>
            <person name="Obidiegwu J.E."/>
            <person name="Bhattacharjee R."/>
            <person name="Rokhsar D.S."/>
        </authorList>
    </citation>
    <scope>NUCLEOTIDE SEQUENCE [LARGE SCALE GENOMIC DNA]</scope>
    <source>
        <strain evidence="2">cv. TDa95/00328</strain>
    </source>
</reference>
<sequence>MSNRNRNRNRNIMERFLKQYDKERMKMAMLKHEETFRQQVHELHRLYRVQKILMSDLKIKELKREQRWRGMNETGFDRSHYCYQEERRRIPRQFDLEQPAEEYIEGEDRNGMIESDDENYLELTLATGRSRRKKDERSYTSDSGTSFSSSSSESGRIKLNGFEVEGGVREDRMKQYPPWLFQCLSLNMT</sequence>
<evidence type="ECO:0000313" key="1">
    <source>
        <dbReference type="EMBL" id="KAH7652484.1"/>
    </source>
</evidence>
<proteinExistence type="predicted"/>
<comment type="caution">
    <text evidence="1">The sequence shown here is derived from an EMBL/GenBank/DDBJ whole genome shotgun (WGS) entry which is preliminary data.</text>
</comment>
<name>A0ACB7TWR3_DIOAL</name>
<organism evidence="1 2">
    <name type="scientific">Dioscorea alata</name>
    <name type="common">Purple yam</name>
    <dbReference type="NCBI Taxonomy" id="55571"/>
    <lineage>
        <taxon>Eukaryota</taxon>
        <taxon>Viridiplantae</taxon>
        <taxon>Streptophyta</taxon>
        <taxon>Embryophyta</taxon>
        <taxon>Tracheophyta</taxon>
        <taxon>Spermatophyta</taxon>
        <taxon>Magnoliopsida</taxon>
        <taxon>Liliopsida</taxon>
        <taxon>Dioscoreales</taxon>
        <taxon>Dioscoreaceae</taxon>
        <taxon>Dioscorea</taxon>
    </lineage>
</organism>
<dbReference type="EMBL" id="CM037029">
    <property type="protein sequence ID" value="KAH7652484.1"/>
    <property type="molecule type" value="Genomic_DNA"/>
</dbReference>
<gene>
    <name evidence="1" type="ORF">IHE45_19G020500</name>
</gene>